<dbReference type="EMBL" id="UINC01175232">
    <property type="protein sequence ID" value="SVD81751.1"/>
    <property type="molecule type" value="Genomic_DNA"/>
</dbReference>
<evidence type="ECO:0000256" key="2">
    <source>
        <dbReference type="ARBA" id="ARBA00008156"/>
    </source>
</evidence>
<sequence length="264" mass="29073">DLDEAWVWDGASFNAASGRSTPSYIDGKLYTVAGPRRYVVALDPADGELLWSYGEPKTPRYEYSMRADYGKGVAYAKVDGRGVIYISSPAFFLTALDAETGQPLENWGRTVDVEGFPKTGVVDMLTDLLSDLPYSHDPYSGMDLGDGYITTSSPPIVVNGVVIVGNSHEQGYYQSRIENVPGDILAYDARTGEFLWKFHVIPRPGEFGHETWESDAWKYTGDISSWAPMSADQERGIVYIPTNGVTIDYYGGFHPGDNLYGTSL</sequence>
<dbReference type="SMART" id="SM00564">
    <property type="entry name" value="PQQ"/>
    <property type="match status" value="3"/>
</dbReference>
<feature type="domain" description="Pyrrolo-quinoline quinone repeat" evidence="4">
    <location>
        <begin position="2"/>
        <end position="264"/>
    </location>
</feature>
<accession>A0A382YFR6</accession>
<feature type="non-terminal residue" evidence="5">
    <location>
        <position position="1"/>
    </location>
</feature>
<proteinExistence type="inferred from homology"/>
<dbReference type="AlphaFoldDB" id="A0A382YFR6"/>
<protein>
    <recommendedName>
        <fullName evidence="4">Pyrrolo-quinoline quinone repeat domain-containing protein</fullName>
    </recommendedName>
</protein>
<name>A0A382YFR6_9ZZZZ</name>
<dbReference type="Pfam" id="PF01011">
    <property type="entry name" value="PQQ"/>
    <property type="match status" value="1"/>
</dbReference>
<dbReference type="SUPFAM" id="SSF50998">
    <property type="entry name" value="Quinoprotein alcohol dehydrogenase-like"/>
    <property type="match status" value="1"/>
</dbReference>
<evidence type="ECO:0000256" key="3">
    <source>
        <dbReference type="ARBA" id="ARBA00023002"/>
    </source>
</evidence>
<feature type="non-terminal residue" evidence="5">
    <location>
        <position position="264"/>
    </location>
</feature>
<dbReference type="GO" id="GO:0016491">
    <property type="term" value="F:oxidoreductase activity"/>
    <property type="evidence" value="ECO:0007669"/>
    <property type="project" value="UniProtKB-KW"/>
</dbReference>
<dbReference type="InterPro" id="IPR002372">
    <property type="entry name" value="PQQ_rpt_dom"/>
</dbReference>
<dbReference type="InterPro" id="IPR018391">
    <property type="entry name" value="PQQ_b-propeller_rpt"/>
</dbReference>
<evidence type="ECO:0000256" key="1">
    <source>
        <dbReference type="ARBA" id="ARBA00001931"/>
    </source>
</evidence>
<evidence type="ECO:0000313" key="5">
    <source>
        <dbReference type="EMBL" id="SVD81751.1"/>
    </source>
</evidence>
<keyword evidence="3" id="KW-0560">Oxidoreductase</keyword>
<comment type="similarity">
    <text evidence="2">Belongs to the bacterial PQQ dehydrogenase family.</text>
</comment>
<gene>
    <name evidence="5" type="ORF">METZ01_LOCUS434605</name>
</gene>
<organism evidence="5">
    <name type="scientific">marine metagenome</name>
    <dbReference type="NCBI Taxonomy" id="408172"/>
    <lineage>
        <taxon>unclassified sequences</taxon>
        <taxon>metagenomes</taxon>
        <taxon>ecological metagenomes</taxon>
    </lineage>
</organism>
<evidence type="ECO:0000259" key="4">
    <source>
        <dbReference type="Pfam" id="PF01011"/>
    </source>
</evidence>
<reference evidence="5" key="1">
    <citation type="submission" date="2018-05" db="EMBL/GenBank/DDBJ databases">
        <authorList>
            <person name="Lanie J.A."/>
            <person name="Ng W.-L."/>
            <person name="Kazmierczak K.M."/>
            <person name="Andrzejewski T.M."/>
            <person name="Davidsen T.M."/>
            <person name="Wayne K.J."/>
            <person name="Tettelin H."/>
            <person name="Glass J.I."/>
            <person name="Rusch D."/>
            <person name="Podicherti R."/>
            <person name="Tsui H.-C.T."/>
            <person name="Winkler M.E."/>
        </authorList>
    </citation>
    <scope>NUCLEOTIDE SEQUENCE</scope>
</reference>
<dbReference type="InterPro" id="IPR011047">
    <property type="entry name" value="Quinoprotein_ADH-like_sf"/>
</dbReference>
<comment type="cofactor">
    <cofactor evidence="1">
        <name>pyrroloquinoline quinone</name>
        <dbReference type="ChEBI" id="CHEBI:58442"/>
    </cofactor>
</comment>
<dbReference type="Gene3D" id="2.140.10.10">
    <property type="entry name" value="Quinoprotein alcohol dehydrogenase-like superfamily"/>
    <property type="match status" value="1"/>
</dbReference>
<dbReference type="PANTHER" id="PTHR32303">
    <property type="entry name" value="QUINOPROTEIN ALCOHOL DEHYDROGENASE (CYTOCHROME C)"/>
    <property type="match status" value="1"/>
</dbReference>